<dbReference type="eggNOG" id="COG0407">
    <property type="taxonomic scope" value="Bacteria"/>
</dbReference>
<reference evidence="2 3" key="2">
    <citation type="journal article" date="2011" name="ISME J.">
        <title>RNA-seq reveals cooperative metabolic interactions between two termite-gut spirochete species in co-culture.</title>
        <authorList>
            <person name="Rosenthal A.Z."/>
            <person name="Matson E.G."/>
            <person name="Eldar A."/>
            <person name="Leadbetter J.R."/>
        </authorList>
    </citation>
    <scope>NUCLEOTIDE SEQUENCE [LARGE SCALE GENOMIC DNA]</scope>
    <source>
        <strain evidence="3">ATCC BAA-887 / DSM 12427 / ZAS-2</strain>
    </source>
</reference>
<dbReference type="AlphaFoldDB" id="F5YRC3"/>
<dbReference type="Pfam" id="PF01208">
    <property type="entry name" value="URO-D"/>
    <property type="match status" value="1"/>
</dbReference>
<dbReference type="PANTHER" id="PTHR47099:SF1">
    <property type="entry name" value="METHYLCOBAMIDE:COM METHYLTRANSFERASE MTBA"/>
    <property type="match status" value="1"/>
</dbReference>
<dbReference type="GO" id="GO:0006779">
    <property type="term" value="P:porphyrin-containing compound biosynthetic process"/>
    <property type="evidence" value="ECO:0007669"/>
    <property type="project" value="InterPro"/>
</dbReference>
<dbReference type="GO" id="GO:0004853">
    <property type="term" value="F:uroporphyrinogen decarboxylase activity"/>
    <property type="evidence" value="ECO:0007669"/>
    <property type="project" value="InterPro"/>
</dbReference>
<dbReference type="OrthoDB" id="161361at2"/>
<gene>
    <name evidence="2" type="ordered locus">TREPR_1312</name>
</gene>
<reference evidence="3" key="1">
    <citation type="submission" date="2009-12" db="EMBL/GenBank/DDBJ databases">
        <title>Complete sequence of Treponema primitia strain ZAS-2.</title>
        <authorList>
            <person name="Tetu S.G."/>
            <person name="Matson E."/>
            <person name="Ren Q."/>
            <person name="Seshadri R."/>
            <person name="Elbourne L."/>
            <person name="Hassan K.A."/>
            <person name="Durkin A."/>
            <person name="Radune D."/>
            <person name="Mohamoud Y."/>
            <person name="Shay R."/>
            <person name="Jin S."/>
            <person name="Zhang X."/>
            <person name="Lucey K."/>
            <person name="Ballor N.R."/>
            <person name="Ottesen E."/>
            <person name="Rosenthal R."/>
            <person name="Allen A."/>
            <person name="Leadbetter J.R."/>
            <person name="Paulsen I.T."/>
        </authorList>
    </citation>
    <scope>NUCLEOTIDE SEQUENCE [LARGE SCALE GENOMIC DNA]</scope>
    <source>
        <strain evidence="3">ATCC BAA-887 / DSM 12427 / ZAS-2</strain>
    </source>
</reference>
<dbReference type="HOGENOM" id="CLU_054162_0_0_12"/>
<sequence length="405" mass="46321">MSETPRERVRKTINHQEPEVPAIDFCSTTSSGISIFAYLDLKEHLGMDPGEDPVLFDIFLCLADPSPAMLDHFGGDILQLKRYAPNFGIKLADWKKWKLHNGKNVLVPGGFNPKPDSKGGLIIENAKGIGVARMPENGFYFDLIHFPYKNIEDEDEIDTLELQGVSDEEIDYLAKESKRLYEETDKAVVFPFGGRLVEAGLFGWGFEEFLVQLMSNPEMIHRYFERLTDIYINDIDRILSKCNDYIDIFRFVDDLGTQISLMMSLDTYRDVVKPYHKRMFQFIKQKYPKQKIATHCCGSIFPIIPDLIDAGVDILNPVQISAKNMDPVQLKKEYGKDIVFWGGAANMQFTVPNGTLEEIRKETEYLTKVFMKDGGFIFNPVHNIQANVSPEKISAIYDVALQYRR</sequence>
<dbReference type="STRING" id="545694.TREPR_1312"/>
<dbReference type="Gene3D" id="3.20.20.210">
    <property type="match status" value="1"/>
</dbReference>
<keyword evidence="2" id="KW-0489">Methyltransferase</keyword>
<dbReference type="GO" id="GO:0032259">
    <property type="term" value="P:methylation"/>
    <property type="evidence" value="ECO:0007669"/>
    <property type="project" value="UniProtKB-KW"/>
</dbReference>
<keyword evidence="3" id="KW-1185">Reference proteome</keyword>
<dbReference type="KEGG" id="tpi:TREPR_1312"/>
<dbReference type="InterPro" id="IPR038071">
    <property type="entry name" value="UROD/MetE-like_sf"/>
</dbReference>
<evidence type="ECO:0000259" key="1">
    <source>
        <dbReference type="Pfam" id="PF01208"/>
    </source>
</evidence>
<feature type="domain" description="Uroporphyrinogen decarboxylase (URO-D)" evidence="1">
    <location>
        <begin position="155"/>
        <end position="400"/>
    </location>
</feature>
<dbReference type="InterPro" id="IPR052024">
    <property type="entry name" value="Methanogen_methyltrans"/>
</dbReference>
<keyword evidence="2" id="KW-0808">Transferase</keyword>
<evidence type="ECO:0000313" key="3">
    <source>
        <dbReference type="Proteomes" id="UP000009223"/>
    </source>
</evidence>
<dbReference type="PANTHER" id="PTHR47099">
    <property type="entry name" value="METHYLCOBAMIDE:COM METHYLTRANSFERASE MTBA"/>
    <property type="match status" value="1"/>
</dbReference>
<dbReference type="EMBL" id="CP001843">
    <property type="protein sequence ID" value="AEF85608.1"/>
    <property type="molecule type" value="Genomic_DNA"/>
</dbReference>
<dbReference type="RefSeq" id="WP_015708771.1">
    <property type="nucleotide sequence ID" value="NC_015578.1"/>
</dbReference>
<dbReference type="Proteomes" id="UP000009223">
    <property type="component" value="Chromosome"/>
</dbReference>
<proteinExistence type="predicted"/>
<evidence type="ECO:0000313" key="2">
    <source>
        <dbReference type="EMBL" id="AEF85608.1"/>
    </source>
</evidence>
<dbReference type="InterPro" id="IPR000257">
    <property type="entry name" value="Uroporphyrinogen_deCOase"/>
</dbReference>
<dbReference type="SUPFAM" id="SSF51726">
    <property type="entry name" value="UROD/MetE-like"/>
    <property type="match status" value="1"/>
</dbReference>
<accession>F5YRC3</accession>
<dbReference type="GO" id="GO:0008168">
    <property type="term" value="F:methyltransferase activity"/>
    <property type="evidence" value="ECO:0007669"/>
    <property type="project" value="UniProtKB-KW"/>
</dbReference>
<protein>
    <submittedName>
        <fullName evidence="2">Putative methyltransferase CmuC</fullName>
    </submittedName>
</protein>
<organism evidence="2 3">
    <name type="scientific">Treponema primitia (strain ATCC BAA-887 / DSM 12427 / ZAS-2)</name>
    <dbReference type="NCBI Taxonomy" id="545694"/>
    <lineage>
        <taxon>Bacteria</taxon>
        <taxon>Pseudomonadati</taxon>
        <taxon>Spirochaetota</taxon>
        <taxon>Spirochaetia</taxon>
        <taxon>Spirochaetales</taxon>
        <taxon>Treponemataceae</taxon>
        <taxon>Treponema</taxon>
    </lineage>
</organism>
<name>F5YRC3_TREPZ</name>